<evidence type="ECO:0008006" key="5">
    <source>
        <dbReference type="Google" id="ProtNLM"/>
    </source>
</evidence>
<comment type="caution">
    <text evidence="3">The sequence shown here is derived from an EMBL/GenBank/DDBJ whole genome shotgun (WGS) entry which is preliminary data.</text>
</comment>
<dbReference type="EMBL" id="BNBD01000002">
    <property type="protein sequence ID" value="GHF35258.1"/>
    <property type="molecule type" value="Genomic_DNA"/>
</dbReference>
<gene>
    <name evidence="3" type="ORF">GCM10010218_15590</name>
</gene>
<dbReference type="Proteomes" id="UP000638313">
    <property type="component" value="Unassembled WGS sequence"/>
</dbReference>
<evidence type="ECO:0000256" key="2">
    <source>
        <dbReference type="SAM" id="SignalP"/>
    </source>
</evidence>
<feature type="compositionally biased region" description="Low complexity" evidence="1">
    <location>
        <begin position="33"/>
        <end position="60"/>
    </location>
</feature>
<feature type="signal peptide" evidence="2">
    <location>
        <begin position="1"/>
        <end position="20"/>
    </location>
</feature>
<dbReference type="AlphaFoldDB" id="A0A919ECD6"/>
<evidence type="ECO:0000313" key="3">
    <source>
        <dbReference type="EMBL" id="GHF35258.1"/>
    </source>
</evidence>
<proteinExistence type="predicted"/>
<evidence type="ECO:0000313" key="4">
    <source>
        <dbReference type="Proteomes" id="UP000638313"/>
    </source>
</evidence>
<reference evidence="3" key="1">
    <citation type="journal article" date="2014" name="Int. J. Syst. Evol. Microbiol.">
        <title>Complete genome sequence of Corynebacterium casei LMG S-19264T (=DSM 44701T), isolated from a smear-ripened cheese.</title>
        <authorList>
            <consortium name="US DOE Joint Genome Institute (JGI-PGF)"/>
            <person name="Walter F."/>
            <person name="Albersmeier A."/>
            <person name="Kalinowski J."/>
            <person name="Ruckert C."/>
        </authorList>
    </citation>
    <scope>NUCLEOTIDE SEQUENCE</scope>
    <source>
        <strain evidence="3">JCM 4059</strain>
    </source>
</reference>
<dbReference type="PROSITE" id="PS51257">
    <property type="entry name" value="PROKAR_LIPOPROTEIN"/>
    <property type="match status" value="1"/>
</dbReference>
<keyword evidence="2" id="KW-0732">Signal</keyword>
<evidence type="ECO:0000256" key="1">
    <source>
        <dbReference type="SAM" id="MobiDB-lite"/>
    </source>
</evidence>
<reference evidence="3" key="2">
    <citation type="submission" date="2020-09" db="EMBL/GenBank/DDBJ databases">
        <authorList>
            <person name="Sun Q."/>
            <person name="Ohkuma M."/>
        </authorList>
    </citation>
    <scope>NUCLEOTIDE SEQUENCE</scope>
    <source>
        <strain evidence="3">JCM 4059</strain>
    </source>
</reference>
<feature type="chain" id="PRO_5039631933" description="DUF732 domain-containing protein" evidence="2">
    <location>
        <begin position="21"/>
        <end position="136"/>
    </location>
</feature>
<accession>A0A919ECD6</accession>
<feature type="region of interest" description="Disordered" evidence="1">
    <location>
        <begin position="26"/>
        <end position="60"/>
    </location>
</feature>
<protein>
    <recommendedName>
        <fullName evidence="5">DUF732 domain-containing protein</fullName>
    </recommendedName>
</protein>
<name>A0A919ECD6_9ACTN</name>
<sequence>MSKRLALLALSLTAAVVAGVAGCDSPGGDDRAASGAASAAPSPSASVAAPSPSASASAEAQPLNGVLGVVYLRTVRKQYPELDHISDEKLLAHGNAFCTIRGAALGDQFKKSMGELGTTPKQTSGLLGAAHGLCRS</sequence>
<keyword evidence="4" id="KW-1185">Reference proteome</keyword>
<organism evidence="3 4">
    <name type="scientific">Streptomyces mashuensis</name>
    <dbReference type="NCBI Taxonomy" id="33904"/>
    <lineage>
        <taxon>Bacteria</taxon>
        <taxon>Bacillati</taxon>
        <taxon>Actinomycetota</taxon>
        <taxon>Actinomycetes</taxon>
        <taxon>Kitasatosporales</taxon>
        <taxon>Streptomycetaceae</taxon>
        <taxon>Streptomyces</taxon>
    </lineage>
</organism>